<name>X1HNR7_9ZZZZ</name>
<protein>
    <recommendedName>
        <fullName evidence="2">Transposase zinc-binding domain-containing protein</fullName>
    </recommendedName>
</protein>
<comment type="caution">
    <text evidence="1">The sequence shown here is derived from an EMBL/GenBank/DDBJ whole genome shotgun (WGS) entry which is preliminary data.</text>
</comment>
<dbReference type="EMBL" id="BARU01028539">
    <property type="protein sequence ID" value="GAH71796.1"/>
    <property type="molecule type" value="Genomic_DNA"/>
</dbReference>
<dbReference type="AlphaFoldDB" id="X1HNR7"/>
<reference evidence="1" key="1">
    <citation type="journal article" date="2014" name="Front. Microbiol.">
        <title>High frequency of phylogenetically diverse reductive dehalogenase-homologous genes in deep subseafloor sedimentary metagenomes.</title>
        <authorList>
            <person name="Kawai M."/>
            <person name="Futagami T."/>
            <person name="Toyoda A."/>
            <person name="Takaki Y."/>
            <person name="Nishi S."/>
            <person name="Hori S."/>
            <person name="Arai W."/>
            <person name="Tsubouchi T."/>
            <person name="Morono Y."/>
            <person name="Uchiyama I."/>
            <person name="Ito T."/>
            <person name="Fujiyama A."/>
            <person name="Inagaki F."/>
            <person name="Takami H."/>
        </authorList>
    </citation>
    <scope>NUCLEOTIDE SEQUENCE</scope>
    <source>
        <strain evidence="1">Expedition CK06-06</strain>
    </source>
</reference>
<feature type="non-terminal residue" evidence="1">
    <location>
        <position position="1"/>
    </location>
</feature>
<evidence type="ECO:0008006" key="2">
    <source>
        <dbReference type="Google" id="ProtNLM"/>
    </source>
</evidence>
<feature type="non-terminal residue" evidence="1">
    <location>
        <position position="267"/>
    </location>
</feature>
<accession>X1HNR7</accession>
<evidence type="ECO:0000313" key="1">
    <source>
        <dbReference type="EMBL" id="GAH71796.1"/>
    </source>
</evidence>
<gene>
    <name evidence="1" type="ORF">S03H2_45536</name>
</gene>
<organism evidence="1">
    <name type="scientific">marine sediment metagenome</name>
    <dbReference type="NCBI Taxonomy" id="412755"/>
    <lineage>
        <taxon>unclassified sequences</taxon>
        <taxon>metagenomes</taxon>
        <taxon>ecological metagenomes</taxon>
    </lineage>
</organism>
<sequence length="267" mass="32324">FKSAYVCDCGSAWNVFLHSCNNINCPRCYINSIRATAKRDRNRFDQIDKYLSKKGFKKRFLRHISINIQEKEVLKWLGKKEIYDYDDLKVVRTKVMKILKKLHFSGLLIFHGYRRSRDDKGVLIYPLSMSYSPHFHFIGHGWIPNNFFKRFGFTISHLRWIFNSKSCYNGIKYCLTHAVYFNGKHILTWFGHYSYNSLRKINQFKEYEDVLCESCEDRIYLLDLPLDPYGYSYIKEFEHYITVPRFWNYIDWYSNRNVWLKDVTITY</sequence>
<proteinExistence type="predicted"/>